<dbReference type="PANTHER" id="PTHR31446">
    <property type="entry name" value="ACID PHOSPHATASE/VANADIUM-DEPENDENT HALOPEROXIDASE-RELATED PROTEIN"/>
    <property type="match status" value="1"/>
</dbReference>
<dbReference type="PANTHER" id="PTHR31446:SF2">
    <property type="entry name" value="ACID PHOSPHATASE_VANADIUM-DEPENDENT HALOPEROXIDASE-RELATED PROTEIN"/>
    <property type="match status" value="1"/>
</dbReference>
<evidence type="ECO:0000313" key="2">
    <source>
        <dbReference type="EMBL" id="MSS38091.1"/>
    </source>
</evidence>
<evidence type="ECO:0000313" key="3">
    <source>
        <dbReference type="Proteomes" id="UP000429958"/>
    </source>
</evidence>
<keyword evidence="1" id="KW-1133">Transmembrane helix</keyword>
<protein>
    <submittedName>
        <fullName evidence="2">Divergent PAP2 family protein</fullName>
    </submittedName>
</protein>
<keyword evidence="1" id="KW-0472">Membrane</keyword>
<gene>
    <name evidence="2" type="ORF">FYJ39_16490</name>
</gene>
<name>A0A7X2NNS2_9CLOT</name>
<comment type="caution">
    <text evidence="2">The sequence shown here is derived from an EMBL/GenBank/DDBJ whole genome shotgun (WGS) entry which is preliminary data.</text>
</comment>
<keyword evidence="3" id="KW-1185">Reference proteome</keyword>
<sequence>MLGNQVLVSAVTGWVAAQFLKTLIDFALNKSFNAERLVGSGGMPSSHSATVCGMTTAAMLKYGTGSFEFAISFVLSMIVMYDAIGVRRETGKQAKLLNSILMENPLKLNAEVLQEKLKEYVGHTPLQVMAGAILGIVLALAINPCF</sequence>
<dbReference type="Pfam" id="PF02681">
    <property type="entry name" value="DUF212"/>
    <property type="match status" value="1"/>
</dbReference>
<dbReference type="Proteomes" id="UP000429958">
    <property type="component" value="Unassembled WGS sequence"/>
</dbReference>
<feature type="transmembrane region" description="Helical" evidence="1">
    <location>
        <begin position="124"/>
        <end position="142"/>
    </location>
</feature>
<dbReference type="InterPro" id="IPR003832">
    <property type="entry name" value="DUF212"/>
</dbReference>
<dbReference type="AlphaFoldDB" id="A0A7X2NNS2"/>
<reference evidence="2 3" key="1">
    <citation type="submission" date="2019-08" db="EMBL/GenBank/DDBJ databases">
        <title>In-depth cultivation of the pig gut microbiome towards novel bacterial diversity and tailored functional studies.</title>
        <authorList>
            <person name="Wylensek D."/>
            <person name="Hitch T.C.A."/>
            <person name="Clavel T."/>
        </authorList>
    </citation>
    <scope>NUCLEOTIDE SEQUENCE [LARGE SCALE GENOMIC DNA]</scope>
    <source>
        <strain evidence="2 3">WCA-389-WT-23D1</strain>
    </source>
</reference>
<dbReference type="EMBL" id="VUMD01000018">
    <property type="protein sequence ID" value="MSS38091.1"/>
    <property type="molecule type" value="Genomic_DNA"/>
</dbReference>
<feature type="transmembrane region" description="Helical" evidence="1">
    <location>
        <begin position="69"/>
        <end position="86"/>
    </location>
</feature>
<organism evidence="2 3">
    <name type="scientific">Clostridium porci</name>
    <dbReference type="NCBI Taxonomy" id="2605778"/>
    <lineage>
        <taxon>Bacteria</taxon>
        <taxon>Bacillati</taxon>
        <taxon>Bacillota</taxon>
        <taxon>Clostridia</taxon>
        <taxon>Eubacteriales</taxon>
        <taxon>Clostridiaceae</taxon>
        <taxon>Clostridium</taxon>
    </lineage>
</organism>
<accession>A0A7X2NNS2</accession>
<proteinExistence type="predicted"/>
<evidence type="ECO:0000256" key="1">
    <source>
        <dbReference type="SAM" id="Phobius"/>
    </source>
</evidence>
<keyword evidence="1" id="KW-0812">Transmembrane</keyword>